<organismHost>
    <name type="scientific">Escherichia coli</name>
    <dbReference type="NCBI Taxonomy" id="562"/>
</organismHost>
<sequence>MLQIITPIIQGVIFGNIANNKRFLIPLMEFYYYGYFRRKTNRYPENGR</sequence>
<dbReference type="EMBL" id="AY587007">
    <property type="protein sequence ID" value="AAX11942.1"/>
    <property type="molecule type" value="Genomic_DNA"/>
</dbReference>
<organism evidence="3">
    <name type="scientific">Escherichia phage T5</name>
    <name type="common">Enterobacteria phage T5</name>
    <dbReference type="NCBI Taxonomy" id="2695836"/>
    <lineage>
        <taxon>Viruses</taxon>
        <taxon>Duplodnaviria</taxon>
        <taxon>Heunggongvirae</taxon>
        <taxon>Uroviricota</taxon>
        <taxon>Caudoviricetes</taxon>
        <taxon>Demerecviridae</taxon>
        <taxon>Markadamsvirinae</taxon>
        <taxon>Tequintavirus</taxon>
        <taxon>Tequintavirus T5</taxon>
    </lineage>
</organism>
<evidence type="ECO:0000313" key="2">
    <source>
        <dbReference type="EMBL" id="AAX12093.1"/>
    </source>
</evidence>
<protein>
    <submittedName>
        <fullName evidence="1">ORF005</fullName>
    </submittedName>
    <submittedName>
        <fullName evidence="2">ORF156</fullName>
    </submittedName>
</protein>
<dbReference type="EMBL" id="AY587007">
    <property type="protein sequence ID" value="AAX12093.1"/>
    <property type="molecule type" value="Genomic_DNA"/>
</dbReference>
<dbReference type="Proteomes" id="UP000002141">
    <property type="component" value="Segment"/>
</dbReference>
<name>Q5DMD8_BPT5</name>
<evidence type="ECO:0000313" key="1">
    <source>
        <dbReference type="EMBL" id="AAX11942.1"/>
    </source>
</evidence>
<accession>Q5DMD8</accession>
<reference evidence="2 3" key="1">
    <citation type="journal article" date="2005" name="Virology">
        <title>Complete genome sequence of bacteriophage T5.</title>
        <authorList>
            <person name="Wang J."/>
            <person name="Jiang Y."/>
            <person name="Vincent M."/>
            <person name="Sun Y."/>
            <person name="Yu H."/>
            <person name="Wang J."/>
            <person name="Bao Q."/>
            <person name="Kong H."/>
            <person name="Hu S."/>
        </authorList>
    </citation>
    <scope>NUCLEOTIDE SEQUENCE</scope>
    <source>
        <strain evidence="2">ATCC 11303-B5</strain>
    </source>
</reference>
<proteinExistence type="predicted"/>
<evidence type="ECO:0000313" key="3">
    <source>
        <dbReference type="Proteomes" id="UP000002141"/>
    </source>
</evidence>